<dbReference type="InterPro" id="IPR036097">
    <property type="entry name" value="HisK_dim/P_sf"/>
</dbReference>
<name>A0A2W5D2C0_9PSED</name>
<dbReference type="Pfam" id="PF00512">
    <property type="entry name" value="HisKA"/>
    <property type="match status" value="1"/>
</dbReference>
<dbReference type="PRINTS" id="PR00344">
    <property type="entry name" value="BCTRLSENSOR"/>
</dbReference>
<organism evidence="8 9">
    <name type="scientific">Pseudomonas kuykendallii</name>
    <dbReference type="NCBI Taxonomy" id="1007099"/>
    <lineage>
        <taxon>Bacteria</taxon>
        <taxon>Pseudomonadati</taxon>
        <taxon>Pseudomonadota</taxon>
        <taxon>Gammaproteobacteria</taxon>
        <taxon>Pseudomonadales</taxon>
        <taxon>Pseudomonadaceae</taxon>
        <taxon>Pseudomonas</taxon>
    </lineage>
</organism>
<evidence type="ECO:0000256" key="3">
    <source>
        <dbReference type="ARBA" id="ARBA00022553"/>
    </source>
</evidence>
<feature type="domain" description="Response regulatory" evidence="6">
    <location>
        <begin position="563"/>
        <end position="679"/>
    </location>
</feature>
<dbReference type="SMART" id="SM00387">
    <property type="entry name" value="HATPase_c"/>
    <property type="match status" value="1"/>
</dbReference>
<dbReference type="Gene3D" id="3.40.50.2300">
    <property type="match status" value="1"/>
</dbReference>
<dbReference type="RefSeq" id="WP_273233460.1">
    <property type="nucleotide sequence ID" value="NZ_QFOH01000018.1"/>
</dbReference>
<sequence>MPDHTSQHCFLQDGGQMGDEVRAHDWAATPLGPIGEWSAALRVTVQTVLNSKFPKCLLWGKSLTAIYNDAFRPILGDKPQPLGRSFAAIWSEAWDTLGPIIERALRGEATYIEDYPTPIHRHGYLEHAYFTFCYSPVQDEHGAIVGVIDTVVETTQRFVVERDLHSLAASLESEIALRTADRNRLWQLSTDLILVARLDGIIASINPAWSSVLGWEEKQLVGNYLLDLVHGDDLGDWKNAVAALREGTPMKRFESRLRHRDGSYRWINWTAVPGDGLINAVGRDFTAEKLQAQALQHTEELLRHSQKMEAVGQLTGGLAHDFNNLLGGIAGSLEMLETRVQQGRIDELGRYIAAGKNATQRAAALTHRLLAFSRRQTLDPRPTDINRLVSGMEELIRRTMGPKIQVEVVSNEALWTAFADTNQLENSLLNFCINARDAMPDGGTLTIETNNHSLDLGEAGERGLAPGEYVSLCVIDTGSGMAAEVIERAFDPFFTTKPTGQGTGLGLSMVYGFARQSGGQVRIVSEPGQGTTLCLYLPRHHGQPETIEEPAHAKPPQARQSEAILVIDDEPILRMLIVEILQEQGYCVLEAEDGPSGLAVIQSGVPIDLLITDVGLPGGLNGRQVADAARQQRPDLKVLFITGYAENAVIGSGQLDPGMQVLTKPFAMDAFVERISHFLKEPSH</sequence>
<dbReference type="InterPro" id="IPR003661">
    <property type="entry name" value="HisK_dim/P_dom"/>
</dbReference>
<dbReference type="InterPro" id="IPR003594">
    <property type="entry name" value="HATPase_dom"/>
</dbReference>
<dbReference type="SUPFAM" id="SSF52172">
    <property type="entry name" value="CheY-like"/>
    <property type="match status" value="1"/>
</dbReference>
<dbReference type="AlphaFoldDB" id="A0A2W5D2C0"/>
<feature type="modified residue" description="4-aspartylphosphate" evidence="4">
    <location>
        <position position="613"/>
    </location>
</feature>
<comment type="catalytic activity">
    <reaction evidence="1">
        <text>ATP + protein L-histidine = ADP + protein N-phospho-L-histidine.</text>
        <dbReference type="EC" id="2.7.13.3"/>
    </reaction>
</comment>
<dbReference type="SUPFAM" id="SSF55785">
    <property type="entry name" value="PYP-like sensor domain (PAS domain)"/>
    <property type="match status" value="1"/>
</dbReference>
<dbReference type="SMART" id="SM00388">
    <property type="entry name" value="HisKA"/>
    <property type="match status" value="1"/>
</dbReference>
<dbReference type="CDD" id="cd18161">
    <property type="entry name" value="REC_hyHK_blue-like"/>
    <property type="match status" value="1"/>
</dbReference>
<keyword evidence="8" id="KW-0418">Kinase</keyword>
<evidence type="ECO:0000259" key="5">
    <source>
        <dbReference type="PROSITE" id="PS50109"/>
    </source>
</evidence>
<accession>A0A2W5D2C0</accession>
<dbReference type="Gene3D" id="3.30.450.20">
    <property type="entry name" value="PAS domain"/>
    <property type="match status" value="2"/>
</dbReference>
<dbReference type="InterPro" id="IPR036890">
    <property type="entry name" value="HATPase_C_sf"/>
</dbReference>
<dbReference type="EMBL" id="QFOH01000018">
    <property type="protein sequence ID" value="PZP22610.1"/>
    <property type="molecule type" value="Genomic_DNA"/>
</dbReference>
<dbReference type="GO" id="GO:0000155">
    <property type="term" value="F:phosphorelay sensor kinase activity"/>
    <property type="evidence" value="ECO:0007669"/>
    <property type="project" value="InterPro"/>
</dbReference>
<dbReference type="PANTHER" id="PTHR43065:SF42">
    <property type="entry name" value="TWO-COMPONENT SENSOR PPRA"/>
    <property type="match status" value="1"/>
</dbReference>
<protein>
    <recommendedName>
        <fullName evidence="2">histidine kinase</fullName>
        <ecNumber evidence="2">2.7.13.3</ecNumber>
    </recommendedName>
</protein>
<evidence type="ECO:0000313" key="8">
    <source>
        <dbReference type="EMBL" id="PZP22610.1"/>
    </source>
</evidence>
<feature type="domain" description="Histidine kinase" evidence="5">
    <location>
        <begin position="317"/>
        <end position="541"/>
    </location>
</feature>
<evidence type="ECO:0000256" key="1">
    <source>
        <dbReference type="ARBA" id="ARBA00000085"/>
    </source>
</evidence>
<evidence type="ECO:0000259" key="6">
    <source>
        <dbReference type="PROSITE" id="PS50110"/>
    </source>
</evidence>
<evidence type="ECO:0000259" key="7">
    <source>
        <dbReference type="PROSITE" id="PS50112"/>
    </source>
</evidence>
<dbReference type="Pfam" id="PF00072">
    <property type="entry name" value="Response_reg"/>
    <property type="match status" value="1"/>
</dbReference>
<dbReference type="InterPro" id="IPR001789">
    <property type="entry name" value="Sig_transdc_resp-reg_receiver"/>
</dbReference>
<dbReference type="InterPro" id="IPR013655">
    <property type="entry name" value="PAS_fold_3"/>
</dbReference>
<gene>
    <name evidence="8" type="ORF">DI599_15300</name>
</gene>
<dbReference type="Pfam" id="PF08447">
    <property type="entry name" value="PAS_3"/>
    <property type="match status" value="1"/>
</dbReference>
<dbReference type="CDD" id="cd00082">
    <property type="entry name" value="HisKA"/>
    <property type="match status" value="1"/>
</dbReference>
<proteinExistence type="predicted"/>
<evidence type="ECO:0000256" key="4">
    <source>
        <dbReference type="PROSITE-ProRule" id="PRU00169"/>
    </source>
</evidence>
<keyword evidence="8" id="KW-0808">Transferase</keyword>
<dbReference type="PANTHER" id="PTHR43065">
    <property type="entry name" value="SENSOR HISTIDINE KINASE"/>
    <property type="match status" value="1"/>
</dbReference>
<reference evidence="8 9" key="1">
    <citation type="submission" date="2017-08" db="EMBL/GenBank/DDBJ databases">
        <title>Infants hospitalized years apart are colonized by the same room-sourced microbial strains.</title>
        <authorList>
            <person name="Brooks B."/>
            <person name="Olm M.R."/>
            <person name="Firek B.A."/>
            <person name="Baker R."/>
            <person name="Thomas B.C."/>
            <person name="Morowitz M.J."/>
            <person name="Banfield J.F."/>
        </authorList>
    </citation>
    <scope>NUCLEOTIDE SEQUENCE [LARGE SCALE GENOMIC DNA]</scope>
    <source>
        <strain evidence="8">S2_009_000_R2_77</strain>
    </source>
</reference>
<evidence type="ECO:0000313" key="9">
    <source>
        <dbReference type="Proteomes" id="UP000249198"/>
    </source>
</evidence>
<dbReference type="NCBIfam" id="TIGR00229">
    <property type="entry name" value="sensory_box"/>
    <property type="match status" value="1"/>
</dbReference>
<dbReference type="Gene3D" id="3.30.565.10">
    <property type="entry name" value="Histidine kinase-like ATPase, C-terminal domain"/>
    <property type="match status" value="1"/>
</dbReference>
<dbReference type="EC" id="2.7.13.3" evidence="2"/>
<dbReference type="PROSITE" id="PS50110">
    <property type="entry name" value="RESPONSE_REGULATORY"/>
    <property type="match status" value="1"/>
</dbReference>
<comment type="caution">
    <text evidence="8">The sequence shown here is derived from an EMBL/GenBank/DDBJ whole genome shotgun (WGS) entry which is preliminary data.</text>
</comment>
<dbReference type="SUPFAM" id="SSF55874">
    <property type="entry name" value="ATPase domain of HSP90 chaperone/DNA topoisomerase II/histidine kinase"/>
    <property type="match status" value="1"/>
</dbReference>
<dbReference type="CDD" id="cd00130">
    <property type="entry name" value="PAS"/>
    <property type="match status" value="1"/>
</dbReference>
<dbReference type="InterPro" id="IPR035965">
    <property type="entry name" value="PAS-like_dom_sf"/>
</dbReference>
<dbReference type="CDD" id="cd16919">
    <property type="entry name" value="HATPase_CckA-like"/>
    <property type="match status" value="1"/>
</dbReference>
<dbReference type="PROSITE" id="PS50109">
    <property type="entry name" value="HIS_KIN"/>
    <property type="match status" value="1"/>
</dbReference>
<dbReference type="SMART" id="SM00091">
    <property type="entry name" value="PAS"/>
    <property type="match status" value="1"/>
</dbReference>
<keyword evidence="3 4" id="KW-0597">Phosphoprotein</keyword>
<dbReference type="SMART" id="SM00448">
    <property type="entry name" value="REC"/>
    <property type="match status" value="1"/>
</dbReference>
<dbReference type="InterPro" id="IPR000014">
    <property type="entry name" value="PAS"/>
</dbReference>
<dbReference type="InterPro" id="IPR004358">
    <property type="entry name" value="Sig_transdc_His_kin-like_C"/>
</dbReference>
<dbReference type="InterPro" id="IPR011006">
    <property type="entry name" value="CheY-like_superfamily"/>
</dbReference>
<evidence type="ECO:0000256" key="2">
    <source>
        <dbReference type="ARBA" id="ARBA00012438"/>
    </source>
</evidence>
<dbReference type="PROSITE" id="PS50112">
    <property type="entry name" value="PAS"/>
    <property type="match status" value="1"/>
</dbReference>
<dbReference type="Pfam" id="PF02518">
    <property type="entry name" value="HATPase_c"/>
    <property type="match status" value="1"/>
</dbReference>
<dbReference type="InterPro" id="IPR005467">
    <property type="entry name" value="His_kinase_dom"/>
</dbReference>
<dbReference type="SUPFAM" id="SSF47384">
    <property type="entry name" value="Homodimeric domain of signal transducing histidine kinase"/>
    <property type="match status" value="1"/>
</dbReference>
<dbReference type="Gene3D" id="1.10.287.130">
    <property type="match status" value="1"/>
</dbReference>
<dbReference type="Proteomes" id="UP000249198">
    <property type="component" value="Unassembled WGS sequence"/>
</dbReference>
<feature type="domain" description="PAS" evidence="7">
    <location>
        <begin position="178"/>
        <end position="233"/>
    </location>
</feature>